<dbReference type="PATRIC" id="fig|1263870.3.peg.2632"/>
<sequence>MGRLSDALISFVGIRISSRYPEEIVVSFVGTYVCELTRKTVDQLFSSDRFRSRRVSAFDRFHYAYHDDVYAFDAPRSLHAECEYDEGQTATAFLNPNHPDDIWFENRCQVGKLIQATADPVGRWLGQQSRHR</sequence>
<dbReference type="EMBL" id="ANOH01000169">
    <property type="protein sequence ID" value="EMI56140.1"/>
    <property type="molecule type" value="Genomic_DNA"/>
</dbReference>
<name>M5U3W1_9BACT</name>
<evidence type="ECO:0000313" key="2">
    <source>
        <dbReference type="Proteomes" id="UP000011885"/>
    </source>
</evidence>
<comment type="caution">
    <text evidence="1">The sequence shown here is derived from an EMBL/GenBank/DDBJ whole genome shotgun (WGS) entry which is preliminary data.</text>
</comment>
<evidence type="ECO:0000313" key="1">
    <source>
        <dbReference type="EMBL" id="EMI56140.1"/>
    </source>
</evidence>
<gene>
    <name evidence="1" type="ORF">RSSM_02475</name>
</gene>
<reference evidence="1 2" key="1">
    <citation type="journal article" date="2013" name="Mar. Genomics">
        <title>Expression of sulfatases in Rhodopirellula baltica and the diversity of sulfatases in the genus Rhodopirellula.</title>
        <authorList>
            <person name="Wegner C.E."/>
            <person name="Richter-Heitmann T."/>
            <person name="Klindworth A."/>
            <person name="Klockow C."/>
            <person name="Richter M."/>
            <person name="Achstetter T."/>
            <person name="Glockner F.O."/>
            <person name="Harder J."/>
        </authorList>
    </citation>
    <scope>NUCLEOTIDE SEQUENCE [LARGE SCALE GENOMIC DNA]</scope>
    <source>
        <strain evidence="1 2">SM41</strain>
    </source>
</reference>
<proteinExistence type="predicted"/>
<organism evidence="1 2">
    <name type="scientific">Rhodopirellula sallentina SM41</name>
    <dbReference type="NCBI Taxonomy" id="1263870"/>
    <lineage>
        <taxon>Bacteria</taxon>
        <taxon>Pseudomonadati</taxon>
        <taxon>Planctomycetota</taxon>
        <taxon>Planctomycetia</taxon>
        <taxon>Pirellulales</taxon>
        <taxon>Pirellulaceae</taxon>
        <taxon>Rhodopirellula</taxon>
    </lineage>
</organism>
<dbReference type="Proteomes" id="UP000011885">
    <property type="component" value="Unassembled WGS sequence"/>
</dbReference>
<dbReference type="AlphaFoldDB" id="M5U3W1"/>
<keyword evidence="2" id="KW-1185">Reference proteome</keyword>
<accession>M5U3W1</accession>
<protein>
    <submittedName>
        <fullName evidence="1">Uncharacterized protein</fullName>
    </submittedName>
</protein>